<comment type="caution">
    <text evidence="1">The sequence shown here is derived from an EMBL/GenBank/DDBJ whole genome shotgun (WGS) entry which is preliminary data.</text>
</comment>
<protein>
    <submittedName>
        <fullName evidence="1">Uncharacterized protein</fullName>
    </submittedName>
</protein>
<feature type="non-terminal residue" evidence="1">
    <location>
        <position position="1"/>
    </location>
</feature>
<sequence>FVHKFQLQKNLTNSQEDEFSCQRVGSIHLGTRKPVVKIKIGPPSLQRVITLSDNIIQILNSGNLQ</sequence>
<accession>A0A820LVZ5</accession>
<name>A0A820LVZ5_9BILA</name>
<evidence type="ECO:0000313" key="2">
    <source>
        <dbReference type="Proteomes" id="UP000663844"/>
    </source>
</evidence>
<gene>
    <name evidence="1" type="ORF">OXD698_LOCUS49453</name>
</gene>
<dbReference type="AlphaFoldDB" id="A0A820LVZ5"/>
<dbReference type="EMBL" id="CAJOAZ010022220">
    <property type="protein sequence ID" value="CAF4363697.1"/>
    <property type="molecule type" value="Genomic_DNA"/>
</dbReference>
<proteinExistence type="predicted"/>
<dbReference type="Proteomes" id="UP000663844">
    <property type="component" value="Unassembled WGS sequence"/>
</dbReference>
<evidence type="ECO:0000313" key="1">
    <source>
        <dbReference type="EMBL" id="CAF4363697.1"/>
    </source>
</evidence>
<feature type="non-terminal residue" evidence="1">
    <location>
        <position position="65"/>
    </location>
</feature>
<organism evidence="1 2">
    <name type="scientific">Adineta steineri</name>
    <dbReference type="NCBI Taxonomy" id="433720"/>
    <lineage>
        <taxon>Eukaryota</taxon>
        <taxon>Metazoa</taxon>
        <taxon>Spiralia</taxon>
        <taxon>Gnathifera</taxon>
        <taxon>Rotifera</taxon>
        <taxon>Eurotatoria</taxon>
        <taxon>Bdelloidea</taxon>
        <taxon>Adinetida</taxon>
        <taxon>Adinetidae</taxon>
        <taxon>Adineta</taxon>
    </lineage>
</organism>
<reference evidence="1" key="1">
    <citation type="submission" date="2021-02" db="EMBL/GenBank/DDBJ databases">
        <authorList>
            <person name="Nowell W R."/>
        </authorList>
    </citation>
    <scope>NUCLEOTIDE SEQUENCE</scope>
</reference>